<protein>
    <submittedName>
        <fullName evidence="2">Alpha/beta hydrolase</fullName>
    </submittedName>
</protein>
<reference evidence="2 3" key="1">
    <citation type="submission" date="2022-10" db="EMBL/GenBank/DDBJ databases">
        <title>Janthinobacterium sp. hw3 Genome sequencing.</title>
        <authorList>
            <person name="Park S."/>
        </authorList>
    </citation>
    <scope>NUCLEOTIDE SEQUENCE [LARGE SCALE GENOMIC DNA]</scope>
    <source>
        <strain evidence="3">hw3</strain>
    </source>
</reference>
<sequence>MVTLVLLPGMDGTGRLFDDFRATLWPGAAAMVIRYPPAQALDYAALETLVLSQLPKDAPYVLLGESFSGPIAVAIAARGAPNCVGLILCCSFVRNPRPALAWLRPLLARAPLHLAPLGLLSRLLLGPRSSAAQHAAVAGAVAEVAPHVMRARMLSVLSLDATEPLGRVALPLLYLRAGRDRVVPRSAAALVARLNGRTQIVEIDGPHCLLQTFPATAVSAIYPFIRQIEAALETAGPA</sequence>
<feature type="domain" description="AB hydrolase-1" evidence="1">
    <location>
        <begin position="4"/>
        <end position="218"/>
    </location>
</feature>
<gene>
    <name evidence="2" type="ORF">OIK44_25070</name>
</gene>
<name>A0ABT5K780_9BURK</name>
<keyword evidence="3" id="KW-1185">Reference proteome</keyword>
<evidence type="ECO:0000313" key="3">
    <source>
        <dbReference type="Proteomes" id="UP001221208"/>
    </source>
</evidence>
<evidence type="ECO:0000259" key="1">
    <source>
        <dbReference type="Pfam" id="PF12697"/>
    </source>
</evidence>
<dbReference type="RefSeq" id="WP_273674908.1">
    <property type="nucleotide sequence ID" value="NZ_JAQQXR010000020.1"/>
</dbReference>
<dbReference type="InterPro" id="IPR029058">
    <property type="entry name" value="AB_hydrolase_fold"/>
</dbReference>
<accession>A0ABT5K780</accession>
<organism evidence="2 3">
    <name type="scientific">Janthinobacterium fluminis</name>
    <dbReference type="NCBI Taxonomy" id="2987524"/>
    <lineage>
        <taxon>Bacteria</taxon>
        <taxon>Pseudomonadati</taxon>
        <taxon>Pseudomonadota</taxon>
        <taxon>Betaproteobacteria</taxon>
        <taxon>Burkholderiales</taxon>
        <taxon>Oxalobacteraceae</taxon>
        <taxon>Janthinobacterium</taxon>
    </lineage>
</organism>
<dbReference type="InterPro" id="IPR000073">
    <property type="entry name" value="AB_hydrolase_1"/>
</dbReference>
<dbReference type="EMBL" id="JAQQXR010000020">
    <property type="protein sequence ID" value="MDC8760862.1"/>
    <property type="molecule type" value="Genomic_DNA"/>
</dbReference>
<dbReference type="Proteomes" id="UP001221208">
    <property type="component" value="Unassembled WGS sequence"/>
</dbReference>
<evidence type="ECO:0000313" key="2">
    <source>
        <dbReference type="EMBL" id="MDC8760862.1"/>
    </source>
</evidence>
<dbReference type="GO" id="GO:0016787">
    <property type="term" value="F:hydrolase activity"/>
    <property type="evidence" value="ECO:0007669"/>
    <property type="project" value="UniProtKB-KW"/>
</dbReference>
<dbReference type="SUPFAM" id="SSF53474">
    <property type="entry name" value="alpha/beta-Hydrolases"/>
    <property type="match status" value="1"/>
</dbReference>
<proteinExistence type="predicted"/>
<dbReference type="Pfam" id="PF12697">
    <property type="entry name" value="Abhydrolase_6"/>
    <property type="match status" value="1"/>
</dbReference>
<keyword evidence="2" id="KW-0378">Hydrolase</keyword>
<comment type="caution">
    <text evidence="2">The sequence shown here is derived from an EMBL/GenBank/DDBJ whole genome shotgun (WGS) entry which is preliminary data.</text>
</comment>
<dbReference type="Gene3D" id="3.40.50.1820">
    <property type="entry name" value="alpha/beta hydrolase"/>
    <property type="match status" value="1"/>
</dbReference>